<evidence type="ECO:0000313" key="1">
    <source>
        <dbReference type="EMBL" id="ELZ84438.1"/>
    </source>
</evidence>
<sequence>MLVETLVEVTVVAVESHVTESRLFEWANVKTNPREEASVNFLLVDRPRWPRGRRGCPRTSLPMSVSVAYRVLSRTWFLYFG</sequence>
<dbReference type="AlphaFoldDB" id="M0HKX1"/>
<evidence type="ECO:0000313" key="2">
    <source>
        <dbReference type="Proteomes" id="UP000011612"/>
    </source>
</evidence>
<dbReference type="EMBL" id="AOLK01000020">
    <property type="protein sequence ID" value="ELZ84438.1"/>
    <property type="molecule type" value="Genomic_DNA"/>
</dbReference>
<keyword evidence="2" id="KW-1185">Reference proteome</keyword>
<name>M0HKX1_HALEO</name>
<gene>
    <name evidence="1" type="ORF">C453_12866</name>
</gene>
<comment type="caution">
    <text evidence="1">The sequence shown here is derived from an EMBL/GenBank/DDBJ whole genome shotgun (WGS) entry which is preliminary data.</text>
</comment>
<protein>
    <submittedName>
        <fullName evidence="1">Uncharacterized protein</fullName>
    </submittedName>
</protein>
<accession>M0HKX1</accession>
<organism evidence="1 2">
    <name type="scientific">Haloferax elongans ATCC BAA-1513</name>
    <dbReference type="NCBI Taxonomy" id="1230453"/>
    <lineage>
        <taxon>Archaea</taxon>
        <taxon>Methanobacteriati</taxon>
        <taxon>Methanobacteriota</taxon>
        <taxon>Stenosarchaea group</taxon>
        <taxon>Halobacteria</taxon>
        <taxon>Halobacteriales</taxon>
        <taxon>Haloferacaceae</taxon>
        <taxon>Haloferax</taxon>
    </lineage>
</organism>
<reference evidence="1 2" key="1">
    <citation type="journal article" date="2014" name="PLoS Genet.">
        <title>Phylogenetically driven sequencing of extremely halophilic archaea reveals strategies for static and dynamic osmo-response.</title>
        <authorList>
            <person name="Becker E.A."/>
            <person name="Seitzer P.M."/>
            <person name="Tritt A."/>
            <person name="Larsen D."/>
            <person name="Krusor M."/>
            <person name="Yao A.I."/>
            <person name="Wu D."/>
            <person name="Madern D."/>
            <person name="Eisen J.A."/>
            <person name="Darling A.E."/>
            <person name="Facciotti M.T."/>
        </authorList>
    </citation>
    <scope>NUCLEOTIDE SEQUENCE [LARGE SCALE GENOMIC DNA]</scope>
    <source>
        <strain evidence="1 2">ATCC BAA-1513</strain>
    </source>
</reference>
<dbReference type="Proteomes" id="UP000011612">
    <property type="component" value="Unassembled WGS sequence"/>
</dbReference>
<proteinExistence type="predicted"/>